<proteinExistence type="predicted"/>
<evidence type="ECO:0000259" key="1">
    <source>
        <dbReference type="Pfam" id="PF13443"/>
    </source>
</evidence>
<dbReference type="Proteomes" id="UP000625574">
    <property type="component" value="Unassembled WGS sequence"/>
</dbReference>
<organism evidence="2 3">
    <name type="scientific">Corynebacterium marambiense</name>
    <dbReference type="NCBI Taxonomy" id="2765364"/>
    <lineage>
        <taxon>Bacteria</taxon>
        <taxon>Bacillati</taxon>
        <taxon>Actinomycetota</taxon>
        <taxon>Actinomycetes</taxon>
        <taxon>Mycobacteriales</taxon>
        <taxon>Corynebacteriaceae</taxon>
        <taxon>Corynebacterium</taxon>
    </lineage>
</organism>
<dbReference type="SUPFAM" id="SSF47413">
    <property type="entry name" value="lambda repressor-like DNA-binding domains"/>
    <property type="match status" value="1"/>
</dbReference>
<gene>
    <name evidence="2" type="ORF">JDV76_11565</name>
</gene>
<name>A0ABS0VXW8_9CORY</name>
<dbReference type="EMBL" id="JAEIOT010000016">
    <property type="protein sequence ID" value="MBI9001592.1"/>
    <property type="molecule type" value="Genomic_DNA"/>
</dbReference>
<dbReference type="Pfam" id="PF13443">
    <property type="entry name" value="HTH_26"/>
    <property type="match status" value="1"/>
</dbReference>
<feature type="domain" description="HTH cro/C1-type" evidence="1">
    <location>
        <begin position="7"/>
        <end position="64"/>
    </location>
</feature>
<reference evidence="2 3" key="1">
    <citation type="submission" date="2020-12" db="EMBL/GenBank/DDBJ databases">
        <title>Genome public.</title>
        <authorList>
            <person name="Sun Q."/>
        </authorList>
    </citation>
    <scope>NUCLEOTIDE SEQUENCE [LARGE SCALE GENOMIC DNA]</scope>
    <source>
        <strain evidence="2 3">CCM 8864</strain>
    </source>
</reference>
<sequence>MSYTFEHLWKLLIEKELTREKLRKNNGLSSARMTNLAKNGNPTVEALAHICQKLGAQLSDICQHPGKEGPHNV</sequence>
<keyword evidence="3" id="KW-1185">Reference proteome</keyword>
<accession>A0ABS0VXW8</accession>
<evidence type="ECO:0000313" key="2">
    <source>
        <dbReference type="EMBL" id="MBI9001592.1"/>
    </source>
</evidence>
<evidence type="ECO:0000313" key="3">
    <source>
        <dbReference type="Proteomes" id="UP000625574"/>
    </source>
</evidence>
<comment type="caution">
    <text evidence="2">The sequence shown here is derived from an EMBL/GenBank/DDBJ whole genome shotgun (WGS) entry which is preliminary data.</text>
</comment>
<protein>
    <submittedName>
        <fullName evidence="2">Helix-turn-helix transcriptional regulator</fullName>
    </submittedName>
</protein>
<dbReference type="Gene3D" id="1.10.260.40">
    <property type="entry name" value="lambda repressor-like DNA-binding domains"/>
    <property type="match status" value="1"/>
</dbReference>
<dbReference type="RefSeq" id="WP_198737059.1">
    <property type="nucleotide sequence ID" value="NZ_JAEIOT010000016.1"/>
</dbReference>
<dbReference type="InterPro" id="IPR001387">
    <property type="entry name" value="Cro/C1-type_HTH"/>
</dbReference>
<dbReference type="InterPro" id="IPR010982">
    <property type="entry name" value="Lambda_DNA-bd_dom_sf"/>
</dbReference>